<feature type="domain" description="UDP-glucose/GDP-mannose dehydrogenase C-terminal" evidence="11">
    <location>
        <begin position="353"/>
        <end position="481"/>
    </location>
</feature>
<feature type="active site" description="Nucleophile" evidence="8">
    <location>
        <position position="297"/>
    </location>
</feature>
<gene>
    <name evidence="12" type="ORF">BCV69DRAFT_253619</name>
</gene>
<evidence type="ECO:0000256" key="6">
    <source>
        <dbReference type="ARBA" id="ARBA00047473"/>
    </source>
</evidence>
<keyword evidence="13" id="KW-1185">Reference proteome</keyword>
<evidence type="ECO:0000256" key="1">
    <source>
        <dbReference type="ARBA" id="ARBA00004701"/>
    </source>
</evidence>
<dbReference type="Pfam" id="PF03720">
    <property type="entry name" value="UDPG_MGDP_dh_C"/>
    <property type="match status" value="1"/>
</dbReference>
<feature type="binding site" evidence="10">
    <location>
        <begin position="150"/>
        <end position="151"/>
    </location>
    <ligand>
        <name>NAD(+)</name>
        <dbReference type="ChEBI" id="CHEBI:57540"/>
    </ligand>
</feature>
<evidence type="ECO:0000259" key="11">
    <source>
        <dbReference type="SMART" id="SM00984"/>
    </source>
</evidence>
<evidence type="ECO:0000256" key="4">
    <source>
        <dbReference type="ARBA" id="ARBA00023002"/>
    </source>
</evidence>
<feature type="binding site" evidence="9">
    <location>
        <position position="281"/>
    </location>
    <ligand>
        <name>substrate</name>
    </ligand>
</feature>
<dbReference type="Proteomes" id="UP000245942">
    <property type="component" value="Unassembled WGS sequence"/>
</dbReference>
<feature type="binding site" evidence="10">
    <location>
        <begin position="109"/>
        <end position="113"/>
    </location>
    <ligand>
        <name>NAD(+)</name>
        <dbReference type="ChEBI" id="CHEBI:57540"/>
    </ligand>
</feature>
<dbReference type="AlphaFoldDB" id="A0A316TWW0"/>
<dbReference type="InterPro" id="IPR017476">
    <property type="entry name" value="UDP-Glc/GDP-Man"/>
</dbReference>
<dbReference type="STRING" id="1684307.A0A316TWW0"/>
<reference evidence="12 13" key="1">
    <citation type="journal article" date="2018" name="Mol. Biol. Evol.">
        <title>Broad Genomic Sampling Reveals a Smut Pathogenic Ancestry of the Fungal Clade Ustilaginomycotina.</title>
        <authorList>
            <person name="Kijpornyongpan T."/>
            <person name="Mondo S.J."/>
            <person name="Barry K."/>
            <person name="Sandor L."/>
            <person name="Lee J."/>
            <person name="Lipzen A."/>
            <person name="Pangilinan J."/>
            <person name="LaButti K."/>
            <person name="Hainaut M."/>
            <person name="Henrissat B."/>
            <person name="Grigoriev I.V."/>
            <person name="Spatafora J.W."/>
            <person name="Aime M.C."/>
        </authorList>
    </citation>
    <scope>NUCLEOTIDE SEQUENCE [LARGE SCALE GENOMIC DNA]</scope>
    <source>
        <strain evidence="12 13">MCA 4718</strain>
    </source>
</reference>
<feature type="binding site" evidence="10">
    <location>
        <position position="367"/>
    </location>
    <ligand>
        <name>NAD(+)</name>
        <dbReference type="ChEBI" id="CHEBI:57540"/>
    </ligand>
</feature>
<evidence type="ECO:0000256" key="10">
    <source>
        <dbReference type="PIRSR" id="PIRSR500133-3"/>
    </source>
</evidence>
<dbReference type="FunFam" id="3.40.50.720:FF:000032">
    <property type="entry name" value="UDP-glucose 6-dehydrogenase"/>
    <property type="match status" value="1"/>
</dbReference>
<comment type="pathway">
    <text evidence="1">Nucleotide-sugar biosynthesis; UDP-alpha-D-glucuronate biosynthesis; UDP-alpha-D-glucuronate from UDP-alpha-D-glucose: step 1/1.</text>
</comment>
<evidence type="ECO:0000313" key="12">
    <source>
        <dbReference type="EMBL" id="PWN17929.1"/>
    </source>
</evidence>
<feature type="binding site" evidence="9">
    <location>
        <begin position="182"/>
        <end position="186"/>
    </location>
    <ligand>
        <name>substrate</name>
    </ligand>
</feature>
<dbReference type="Gene3D" id="1.20.5.100">
    <property type="entry name" value="Cytochrome c1, transmembrane anchor, C-terminal"/>
    <property type="match status" value="1"/>
</dbReference>
<comment type="catalytic activity">
    <reaction evidence="6 7">
        <text>UDP-alpha-D-glucose + 2 NAD(+) + H2O = UDP-alpha-D-glucuronate + 2 NADH + 3 H(+)</text>
        <dbReference type="Rhea" id="RHEA:23596"/>
        <dbReference type="ChEBI" id="CHEBI:15377"/>
        <dbReference type="ChEBI" id="CHEBI:15378"/>
        <dbReference type="ChEBI" id="CHEBI:57540"/>
        <dbReference type="ChEBI" id="CHEBI:57945"/>
        <dbReference type="ChEBI" id="CHEBI:58052"/>
        <dbReference type="ChEBI" id="CHEBI:58885"/>
        <dbReference type="EC" id="1.1.1.22"/>
    </reaction>
</comment>
<dbReference type="EC" id="1.1.1.22" evidence="3 7"/>
<dbReference type="SUPFAM" id="SSF48179">
    <property type="entry name" value="6-phosphogluconate dehydrogenase C-terminal domain-like"/>
    <property type="match status" value="1"/>
</dbReference>
<dbReference type="InterPro" id="IPR008927">
    <property type="entry name" value="6-PGluconate_DH-like_C_sf"/>
</dbReference>
<dbReference type="InterPro" id="IPR014026">
    <property type="entry name" value="UDP-Glc/GDP-Man_DH_dimer"/>
</dbReference>
<feature type="binding site" evidence="10">
    <location>
        <begin position="31"/>
        <end position="36"/>
    </location>
    <ligand>
        <name>NAD(+)</name>
        <dbReference type="ChEBI" id="CHEBI:57540"/>
    </ligand>
</feature>
<dbReference type="Gene3D" id="3.40.50.720">
    <property type="entry name" value="NAD(P)-binding Rossmann-like Domain"/>
    <property type="match status" value="2"/>
</dbReference>
<dbReference type="GeneID" id="37012263"/>
<dbReference type="EMBL" id="KZ819339">
    <property type="protein sequence ID" value="PWN17929.1"/>
    <property type="molecule type" value="Genomic_DNA"/>
</dbReference>
<feature type="binding site" evidence="9">
    <location>
        <begin position="241"/>
        <end position="245"/>
    </location>
    <ligand>
        <name>substrate</name>
    </ligand>
</feature>
<feature type="binding site" evidence="10">
    <location>
        <position position="186"/>
    </location>
    <ligand>
        <name>NAD(+)</name>
        <dbReference type="ChEBI" id="CHEBI:57540"/>
    </ligand>
</feature>
<sequence>MQRQPVVTATFDSNGDDESVFPKVRNICCIGAGYVGGPTCAVLAWKCPDIKVTICDLSQPRIDAWNSDTLPIFEPGLSEIVFEARGRNLFFTTDVDNAIAEADLIFVSVNTPTKTSGVGAGVAADLCYVEAATRRIAALSRKGAIIVEKSTVPCRTAESMRQILSATSPQEGAVFEILSNPEFLAEGTAVEDLLDPARILIGALDTPRGQLAQRRLVEVYANWVAPKNILTTSLWSSELSKLAANALLAQRVSSINAIAAICEATGSNVFEVSNACGLDPRIGSQFLKAGLGFGGSCFQKDIFNLIYLSTSLNLPEVAEYWAQVLKMNEWTKSRFTRGVVKKMFSTITRKTIVCAGYAFKKDTGDIREAPAINVARDLMEDGACLRIYDPKVTAESIHESLKGFTYIDWATASAAGPWDLPQAGTYTICPSLDAALVNASALLFVTDWSEFKGLDLEWWTATHAKMTKPAMVFDGRDILNTAECAHLRKIGFGVEKTGVGHAI</sequence>
<feature type="binding site" evidence="10">
    <location>
        <begin position="297"/>
        <end position="300"/>
    </location>
    <ligand>
        <name>NAD(+)</name>
        <dbReference type="ChEBI" id="CHEBI:57540"/>
    </ligand>
</feature>
<keyword evidence="4 7" id="KW-0560">Oxidoreductase</keyword>
<feature type="binding site" evidence="10">
    <location>
        <position position="61"/>
    </location>
    <ligand>
        <name>NAD(+)</name>
        <dbReference type="ChEBI" id="CHEBI:57540"/>
    </ligand>
</feature>
<evidence type="ECO:0000256" key="2">
    <source>
        <dbReference type="ARBA" id="ARBA00006601"/>
    </source>
</evidence>
<evidence type="ECO:0000313" key="13">
    <source>
        <dbReference type="Proteomes" id="UP000245942"/>
    </source>
</evidence>
<feature type="binding site" evidence="9">
    <location>
        <position position="476"/>
    </location>
    <ligand>
        <name>substrate</name>
    </ligand>
</feature>
<dbReference type="SUPFAM" id="SSF51735">
    <property type="entry name" value="NAD(P)-binding Rossmann-fold domains"/>
    <property type="match status" value="1"/>
</dbReference>
<protein>
    <recommendedName>
        <fullName evidence="3 7">UDP-glucose 6-dehydrogenase</fullName>
        <ecNumber evidence="3 7">1.1.1.22</ecNumber>
    </recommendedName>
</protein>
<feature type="binding site" evidence="9">
    <location>
        <begin position="288"/>
        <end position="294"/>
    </location>
    <ligand>
        <name>substrate</name>
    </ligand>
</feature>
<accession>A0A316TWW0</accession>
<evidence type="ECO:0000256" key="7">
    <source>
        <dbReference type="PIRNR" id="PIRNR000124"/>
    </source>
</evidence>
<dbReference type="SMART" id="SM00984">
    <property type="entry name" value="UDPG_MGDP_dh_C"/>
    <property type="match status" value="1"/>
</dbReference>
<dbReference type="GO" id="GO:0005634">
    <property type="term" value="C:nucleus"/>
    <property type="evidence" value="ECO:0007669"/>
    <property type="project" value="TreeGrafter"/>
</dbReference>
<dbReference type="OrthoDB" id="5059218at2759"/>
<dbReference type="InterPro" id="IPR001732">
    <property type="entry name" value="UDP-Glc/GDP-Man_DH_N"/>
</dbReference>
<dbReference type="FunFam" id="3.40.50.720:FF:000193">
    <property type="entry name" value="UDP-glucose 6-dehydrogenase"/>
    <property type="match status" value="1"/>
</dbReference>
<dbReference type="PANTHER" id="PTHR11374:SF3">
    <property type="entry name" value="UDP-GLUCOSE 6-DEHYDROGENASE"/>
    <property type="match status" value="1"/>
</dbReference>
<dbReference type="InterPro" id="IPR014027">
    <property type="entry name" value="UDP-Glc/GDP-Man_DH_C"/>
</dbReference>
<dbReference type="UniPathway" id="UPA00038">
    <property type="reaction ID" value="UER00491"/>
</dbReference>
<evidence type="ECO:0000256" key="3">
    <source>
        <dbReference type="ARBA" id="ARBA00012954"/>
    </source>
</evidence>
<comment type="similarity">
    <text evidence="2 7">Belongs to the UDP-glucose/GDP-mannose dehydrogenase family.</text>
</comment>
<evidence type="ECO:0000256" key="5">
    <source>
        <dbReference type="ARBA" id="ARBA00023027"/>
    </source>
</evidence>
<dbReference type="InterPro" id="IPR036291">
    <property type="entry name" value="NAD(P)-bd_dom_sf"/>
</dbReference>
<dbReference type="SUPFAM" id="SSF52413">
    <property type="entry name" value="UDP-glucose/GDP-mannose dehydrogenase C-terminal domain"/>
    <property type="match status" value="1"/>
</dbReference>
<dbReference type="Pfam" id="PF00984">
    <property type="entry name" value="UDPG_MGDP_dh"/>
    <property type="match status" value="1"/>
</dbReference>
<feature type="binding site" evidence="10">
    <location>
        <position position="56"/>
    </location>
    <ligand>
        <name>NAD(+)</name>
        <dbReference type="ChEBI" id="CHEBI:57540"/>
    </ligand>
</feature>
<dbReference type="GO" id="GO:0006024">
    <property type="term" value="P:glycosaminoglycan biosynthetic process"/>
    <property type="evidence" value="ECO:0007669"/>
    <property type="project" value="TreeGrafter"/>
</dbReference>
<organism evidence="12 13">
    <name type="scientific">Pseudomicrostroma glucosiphilum</name>
    <dbReference type="NCBI Taxonomy" id="1684307"/>
    <lineage>
        <taxon>Eukaryota</taxon>
        <taxon>Fungi</taxon>
        <taxon>Dikarya</taxon>
        <taxon>Basidiomycota</taxon>
        <taxon>Ustilaginomycotina</taxon>
        <taxon>Exobasidiomycetes</taxon>
        <taxon>Microstromatales</taxon>
        <taxon>Microstromatales incertae sedis</taxon>
        <taxon>Pseudomicrostroma</taxon>
    </lineage>
</organism>
<evidence type="ECO:0000256" key="8">
    <source>
        <dbReference type="PIRSR" id="PIRSR500133-1"/>
    </source>
</evidence>
<dbReference type="NCBIfam" id="TIGR03026">
    <property type="entry name" value="NDP-sugDHase"/>
    <property type="match status" value="1"/>
</dbReference>
<proteinExistence type="inferred from homology"/>
<dbReference type="PANTHER" id="PTHR11374">
    <property type="entry name" value="UDP-GLUCOSE DEHYDROGENASE/UDP-MANNAC DEHYDROGENASE"/>
    <property type="match status" value="1"/>
</dbReference>
<dbReference type="FunFam" id="1.20.5.100:FF:000001">
    <property type="entry name" value="UDP-glucose 6-dehydrogenase"/>
    <property type="match status" value="1"/>
</dbReference>
<dbReference type="InterPro" id="IPR028356">
    <property type="entry name" value="UDPglc_DH_euk"/>
</dbReference>
<dbReference type="GO" id="GO:0051287">
    <property type="term" value="F:NAD binding"/>
    <property type="evidence" value="ECO:0007669"/>
    <property type="project" value="InterPro"/>
</dbReference>
<dbReference type="RefSeq" id="XP_025345089.1">
    <property type="nucleotide sequence ID" value="XM_025490529.1"/>
</dbReference>
<dbReference type="PIRSF" id="PIRSF000124">
    <property type="entry name" value="UDPglc_GDPman_dh"/>
    <property type="match status" value="1"/>
</dbReference>
<dbReference type="PIRSF" id="PIRSF500133">
    <property type="entry name" value="UDPglc_DH_euk"/>
    <property type="match status" value="1"/>
</dbReference>
<dbReference type="GO" id="GO:0003979">
    <property type="term" value="F:UDP-glucose 6-dehydrogenase activity"/>
    <property type="evidence" value="ECO:0007669"/>
    <property type="project" value="UniProtKB-EC"/>
</dbReference>
<evidence type="ECO:0000256" key="9">
    <source>
        <dbReference type="PIRSR" id="PIRSR500133-2"/>
    </source>
</evidence>
<feature type="binding site" evidence="9">
    <location>
        <begin position="359"/>
        <end position="360"/>
    </location>
    <ligand>
        <name>substrate</name>
    </ligand>
</feature>
<dbReference type="InterPro" id="IPR036220">
    <property type="entry name" value="UDP-Glc/GDP-Man_DH_C_sf"/>
</dbReference>
<keyword evidence="5 7" id="KW-0520">NAD</keyword>
<name>A0A316TWW0_9BASI</name>
<dbReference type="GO" id="GO:0006065">
    <property type="term" value="P:UDP-glucuronate biosynthetic process"/>
    <property type="evidence" value="ECO:0007669"/>
    <property type="project" value="UniProtKB-UniPathway"/>
</dbReference>
<dbReference type="Pfam" id="PF03721">
    <property type="entry name" value="UDPG_MGDP_dh_N"/>
    <property type="match status" value="1"/>
</dbReference>